<dbReference type="OrthoDB" id="407355at2759"/>
<keyword evidence="15" id="KW-0119">Carbohydrate metabolism</keyword>
<dbReference type="EMBL" id="FUEG01000003">
    <property type="protein sequence ID" value="SJL01545.1"/>
    <property type="molecule type" value="Genomic_DNA"/>
</dbReference>
<evidence type="ECO:0000256" key="19">
    <source>
        <dbReference type="ARBA" id="ARBA00023326"/>
    </source>
</evidence>
<dbReference type="PANTHER" id="PTHR10587">
    <property type="entry name" value="GLYCOSYL TRANSFERASE-RELATED"/>
    <property type="match status" value="1"/>
</dbReference>
<dbReference type="SUPFAM" id="SSF88713">
    <property type="entry name" value="Glycoside hydrolase/deacetylase"/>
    <property type="match status" value="1"/>
</dbReference>
<evidence type="ECO:0000256" key="4">
    <source>
        <dbReference type="ARBA" id="ARBA00010973"/>
    </source>
</evidence>
<accession>A0A284QYQ3</accession>
<dbReference type="Gene3D" id="3.20.20.370">
    <property type="entry name" value="Glycoside hydrolase/deacetylase"/>
    <property type="match status" value="1"/>
</dbReference>
<dbReference type="EC" id="3.5.1.41" evidence="20"/>
<evidence type="ECO:0000256" key="8">
    <source>
        <dbReference type="ARBA" id="ARBA00022622"/>
    </source>
</evidence>
<gene>
    <name evidence="25" type="ORF">ARMOST_04867</name>
</gene>
<keyword evidence="7" id="KW-0964">Secreted</keyword>
<comment type="cofactor">
    <cofactor evidence="1">
        <name>Co(2+)</name>
        <dbReference type="ChEBI" id="CHEBI:48828"/>
    </cofactor>
</comment>
<comment type="similarity">
    <text evidence="4">Belongs to the polysaccharide deacetylase family.</text>
</comment>
<keyword evidence="5" id="KW-1003">Cell membrane</keyword>
<evidence type="ECO:0000256" key="1">
    <source>
        <dbReference type="ARBA" id="ARBA00001941"/>
    </source>
</evidence>
<proteinExistence type="inferred from homology"/>
<organism evidence="25 26">
    <name type="scientific">Armillaria ostoyae</name>
    <name type="common">Armillaria root rot fungus</name>
    <dbReference type="NCBI Taxonomy" id="47428"/>
    <lineage>
        <taxon>Eukaryota</taxon>
        <taxon>Fungi</taxon>
        <taxon>Dikarya</taxon>
        <taxon>Basidiomycota</taxon>
        <taxon>Agaricomycotina</taxon>
        <taxon>Agaricomycetes</taxon>
        <taxon>Agaricomycetidae</taxon>
        <taxon>Agaricales</taxon>
        <taxon>Marasmiineae</taxon>
        <taxon>Physalacriaceae</taxon>
        <taxon>Armillaria</taxon>
    </lineage>
</organism>
<feature type="chain" id="PRO_5012763795" description="chitin deacetylase" evidence="23">
    <location>
        <begin position="19"/>
        <end position="497"/>
    </location>
</feature>
<keyword evidence="18" id="KW-0961">Cell wall biogenesis/degradation</keyword>
<sequence>MKSLSAAVVALAAAFAVARDVDLDARQAASSSAATAPSSASTSPTSLSVGTAISTAVSTATAVTSATGASSSSGTGSSIATIGTVATTSISVSLQSENPTAIPLASIIAGQFTTATVTLAETPTAGAQPSISGAPTLPNLDGFAPSKYPALDIKAPTDSEQVSQWKQEVADSGVDIPDIAPTVIGGCPANAQAATDSSRCWWTCGGCTRDSDITTCPDKNTWGLTYDDGPSLQTPQLLDYLEEQDLQATFFVVGSRVVSFPHILQQEYMSGHQIAVHTWSHPSLTTLTNDEIIAELGWSRQAIQDVLGVTPSVMRPPYGDIDDRVRAISLAMGMTPVMWTRISSTQTFDTDDFNIQNGLTSAGQVLQNWEYILGNASKIDTGFIVLEHDLYQQSVEIATGYILPDAIAQNYTIVPVVTCLNKPMEDAYVATNDNSTNPPAESGSAVTLSSGAPGSVQATGEAGGGGNSTGQSNSAYTNRIGTILSILLYIGPLVFFL</sequence>
<evidence type="ECO:0000256" key="9">
    <source>
        <dbReference type="ARBA" id="ARBA00022723"/>
    </source>
</evidence>
<keyword evidence="12" id="KW-0146">Chitin degradation</keyword>
<evidence type="ECO:0000256" key="21">
    <source>
        <dbReference type="ARBA" id="ARBA00048494"/>
    </source>
</evidence>
<dbReference type="GO" id="GO:0004099">
    <property type="term" value="F:chitin deacetylase activity"/>
    <property type="evidence" value="ECO:0007669"/>
    <property type="project" value="UniProtKB-EC"/>
</dbReference>
<evidence type="ECO:0000256" key="16">
    <source>
        <dbReference type="ARBA" id="ARBA00023285"/>
    </source>
</evidence>
<evidence type="ECO:0000256" key="17">
    <source>
        <dbReference type="ARBA" id="ARBA00023288"/>
    </source>
</evidence>
<feature type="region of interest" description="Disordered" evidence="22">
    <location>
        <begin position="431"/>
        <end position="471"/>
    </location>
</feature>
<dbReference type="Pfam" id="PF01522">
    <property type="entry name" value="Polysacc_deac_1"/>
    <property type="match status" value="1"/>
</dbReference>
<keyword evidence="16" id="KW-0170">Cobalt</keyword>
<dbReference type="OMA" id="YMSGHQI"/>
<dbReference type="GO" id="GO:0009272">
    <property type="term" value="P:fungal-type cell wall biogenesis"/>
    <property type="evidence" value="ECO:0007669"/>
    <property type="project" value="UniProtKB-ARBA"/>
</dbReference>
<evidence type="ECO:0000256" key="18">
    <source>
        <dbReference type="ARBA" id="ARBA00023316"/>
    </source>
</evidence>
<evidence type="ECO:0000256" key="7">
    <source>
        <dbReference type="ARBA" id="ARBA00022525"/>
    </source>
</evidence>
<keyword evidence="10 23" id="KW-0732">Signal</keyword>
<keyword evidence="9" id="KW-0479">Metal-binding</keyword>
<keyword evidence="13" id="KW-0472">Membrane</keyword>
<dbReference type="GO" id="GO:0071555">
    <property type="term" value="P:cell wall organization"/>
    <property type="evidence" value="ECO:0007669"/>
    <property type="project" value="UniProtKB-KW"/>
</dbReference>
<evidence type="ECO:0000256" key="22">
    <source>
        <dbReference type="SAM" id="MobiDB-lite"/>
    </source>
</evidence>
<dbReference type="PANTHER" id="PTHR10587:SF133">
    <property type="entry name" value="CHITIN DEACETYLASE 1-RELATED"/>
    <property type="match status" value="1"/>
</dbReference>
<dbReference type="PROSITE" id="PS51677">
    <property type="entry name" value="NODB"/>
    <property type="match status" value="1"/>
</dbReference>
<feature type="compositionally biased region" description="Polar residues" evidence="22">
    <location>
        <begin position="431"/>
        <end position="452"/>
    </location>
</feature>
<dbReference type="GO" id="GO:0000272">
    <property type="term" value="P:polysaccharide catabolic process"/>
    <property type="evidence" value="ECO:0007669"/>
    <property type="project" value="UniProtKB-KW"/>
</dbReference>
<evidence type="ECO:0000313" key="25">
    <source>
        <dbReference type="EMBL" id="SJL01545.1"/>
    </source>
</evidence>
<dbReference type="FunFam" id="3.20.20.370:FF:000004">
    <property type="entry name" value="Related to Chitin deacetylase"/>
    <property type="match status" value="1"/>
</dbReference>
<evidence type="ECO:0000256" key="3">
    <source>
        <dbReference type="ARBA" id="ARBA00004609"/>
    </source>
</evidence>
<keyword evidence="6" id="KW-0134">Cell wall</keyword>
<comment type="subcellular location">
    <subcellularLocation>
        <location evidence="3">Cell membrane</location>
        <topology evidence="3">Lipid-anchor</topology>
        <topology evidence="3">GPI-anchor</topology>
    </subcellularLocation>
    <subcellularLocation>
        <location evidence="2">Secreted</location>
        <location evidence="2">Cell wall</location>
    </subcellularLocation>
</comment>
<keyword evidence="11" id="KW-0378">Hydrolase</keyword>
<dbReference type="STRING" id="47428.A0A284QYQ3"/>
<keyword evidence="19" id="KW-0624">Polysaccharide degradation</keyword>
<evidence type="ECO:0000256" key="10">
    <source>
        <dbReference type="ARBA" id="ARBA00022729"/>
    </source>
</evidence>
<evidence type="ECO:0000256" key="15">
    <source>
        <dbReference type="ARBA" id="ARBA00023277"/>
    </source>
</evidence>
<dbReference type="InterPro" id="IPR011330">
    <property type="entry name" value="Glyco_hydro/deAcase_b/a-brl"/>
</dbReference>
<keyword evidence="14" id="KW-0325">Glycoprotein</keyword>
<evidence type="ECO:0000313" key="26">
    <source>
        <dbReference type="Proteomes" id="UP000219338"/>
    </source>
</evidence>
<evidence type="ECO:0000256" key="6">
    <source>
        <dbReference type="ARBA" id="ARBA00022512"/>
    </source>
</evidence>
<evidence type="ECO:0000256" key="14">
    <source>
        <dbReference type="ARBA" id="ARBA00023180"/>
    </source>
</evidence>
<evidence type="ECO:0000256" key="5">
    <source>
        <dbReference type="ARBA" id="ARBA00022475"/>
    </source>
</evidence>
<evidence type="ECO:0000256" key="13">
    <source>
        <dbReference type="ARBA" id="ARBA00023136"/>
    </source>
</evidence>
<evidence type="ECO:0000256" key="23">
    <source>
        <dbReference type="SAM" id="SignalP"/>
    </source>
</evidence>
<feature type="signal peptide" evidence="23">
    <location>
        <begin position="1"/>
        <end position="18"/>
    </location>
</feature>
<evidence type="ECO:0000256" key="20">
    <source>
        <dbReference type="ARBA" id="ARBA00024056"/>
    </source>
</evidence>
<dbReference type="GO" id="GO:0006032">
    <property type="term" value="P:chitin catabolic process"/>
    <property type="evidence" value="ECO:0007669"/>
    <property type="project" value="UniProtKB-KW"/>
</dbReference>
<evidence type="ECO:0000256" key="11">
    <source>
        <dbReference type="ARBA" id="ARBA00022801"/>
    </source>
</evidence>
<dbReference type="GO" id="GO:0005886">
    <property type="term" value="C:plasma membrane"/>
    <property type="evidence" value="ECO:0007669"/>
    <property type="project" value="UniProtKB-SubCell"/>
</dbReference>
<keyword evidence="17" id="KW-0449">Lipoprotein</keyword>
<dbReference type="InterPro" id="IPR002509">
    <property type="entry name" value="NODB_dom"/>
</dbReference>
<protein>
    <recommendedName>
        <fullName evidence="20">chitin deacetylase</fullName>
        <ecNumber evidence="20">3.5.1.41</ecNumber>
    </recommendedName>
</protein>
<dbReference type="InterPro" id="IPR050248">
    <property type="entry name" value="Polysacc_deacetylase_ArnD"/>
</dbReference>
<evidence type="ECO:0000259" key="24">
    <source>
        <dbReference type="PROSITE" id="PS51677"/>
    </source>
</evidence>
<evidence type="ECO:0000256" key="12">
    <source>
        <dbReference type="ARBA" id="ARBA00023024"/>
    </source>
</evidence>
<reference evidence="26" key="1">
    <citation type="journal article" date="2017" name="Nat. Ecol. Evol.">
        <title>Genome expansion and lineage-specific genetic innovations in the forest pathogenic fungi Armillaria.</title>
        <authorList>
            <person name="Sipos G."/>
            <person name="Prasanna A.N."/>
            <person name="Walter M.C."/>
            <person name="O'Connor E."/>
            <person name="Balint B."/>
            <person name="Krizsan K."/>
            <person name="Kiss B."/>
            <person name="Hess J."/>
            <person name="Varga T."/>
            <person name="Slot J."/>
            <person name="Riley R."/>
            <person name="Boka B."/>
            <person name="Rigling D."/>
            <person name="Barry K."/>
            <person name="Lee J."/>
            <person name="Mihaltcheva S."/>
            <person name="LaButti K."/>
            <person name="Lipzen A."/>
            <person name="Waldron R."/>
            <person name="Moloney N.M."/>
            <person name="Sperisen C."/>
            <person name="Kredics L."/>
            <person name="Vagvoelgyi C."/>
            <person name="Patrignani A."/>
            <person name="Fitzpatrick D."/>
            <person name="Nagy I."/>
            <person name="Doyle S."/>
            <person name="Anderson J.B."/>
            <person name="Grigoriev I.V."/>
            <person name="Gueldener U."/>
            <person name="Muensterkoetter M."/>
            <person name="Nagy L.G."/>
        </authorList>
    </citation>
    <scope>NUCLEOTIDE SEQUENCE [LARGE SCALE GENOMIC DNA]</scope>
    <source>
        <strain evidence="26">C18/9</strain>
    </source>
</reference>
<dbReference type="GO" id="GO:0098552">
    <property type="term" value="C:side of membrane"/>
    <property type="evidence" value="ECO:0007669"/>
    <property type="project" value="UniProtKB-KW"/>
</dbReference>
<keyword evidence="26" id="KW-1185">Reference proteome</keyword>
<keyword evidence="8" id="KW-0336">GPI-anchor</keyword>
<dbReference type="GO" id="GO:0046872">
    <property type="term" value="F:metal ion binding"/>
    <property type="evidence" value="ECO:0007669"/>
    <property type="project" value="UniProtKB-KW"/>
</dbReference>
<name>A0A284QYQ3_ARMOS</name>
<comment type="catalytic activity">
    <reaction evidence="21">
        <text>[(1-&gt;4)-N-acetyl-beta-D-glucosaminyl](n) + n H2O = chitosan + n acetate</text>
        <dbReference type="Rhea" id="RHEA:10464"/>
        <dbReference type="Rhea" id="RHEA-COMP:9593"/>
        <dbReference type="Rhea" id="RHEA-COMP:9597"/>
        <dbReference type="ChEBI" id="CHEBI:15377"/>
        <dbReference type="ChEBI" id="CHEBI:17029"/>
        <dbReference type="ChEBI" id="CHEBI:30089"/>
        <dbReference type="ChEBI" id="CHEBI:57704"/>
        <dbReference type="EC" id="3.5.1.41"/>
    </reaction>
    <physiologicalReaction direction="left-to-right" evidence="21">
        <dbReference type="Rhea" id="RHEA:10465"/>
    </physiologicalReaction>
</comment>
<feature type="domain" description="NodB homology" evidence="24">
    <location>
        <begin position="220"/>
        <end position="414"/>
    </location>
</feature>
<dbReference type="AlphaFoldDB" id="A0A284QYQ3"/>
<evidence type="ECO:0000256" key="2">
    <source>
        <dbReference type="ARBA" id="ARBA00004191"/>
    </source>
</evidence>
<dbReference type="Proteomes" id="UP000219338">
    <property type="component" value="Unassembled WGS sequence"/>
</dbReference>